<evidence type="ECO:0000313" key="13">
    <source>
        <dbReference type="Proteomes" id="UP000291343"/>
    </source>
</evidence>
<dbReference type="InParanoid" id="A0A482XDX7"/>
<protein>
    <recommendedName>
        <fullName evidence="11">G-protein coupled receptors family 1 profile domain-containing protein</fullName>
    </recommendedName>
</protein>
<dbReference type="EMBL" id="QKKF02012223">
    <property type="protein sequence ID" value="RZF43740.1"/>
    <property type="molecule type" value="Genomic_DNA"/>
</dbReference>
<keyword evidence="13" id="KW-1185">Reference proteome</keyword>
<comment type="caution">
    <text evidence="12">The sequence shown here is derived from an EMBL/GenBank/DDBJ whole genome shotgun (WGS) entry which is preliminary data.</text>
</comment>
<evidence type="ECO:0000256" key="9">
    <source>
        <dbReference type="RuleBase" id="RU000688"/>
    </source>
</evidence>
<keyword evidence="5 9" id="KW-0297">G-protein coupled receptor</keyword>
<evidence type="ECO:0000256" key="7">
    <source>
        <dbReference type="ARBA" id="ARBA00023170"/>
    </source>
</evidence>
<dbReference type="PROSITE" id="PS00237">
    <property type="entry name" value="G_PROTEIN_RECEP_F1_1"/>
    <property type="match status" value="1"/>
</dbReference>
<evidence type="ECO:0000256" key="5">
    <source>
        <dbReference type="ARBA" id="ARBA00023040"/>
    </source>
</evidence>
<evidence type="ECO:0000256" key="1">
    <source>
        <dbReference type="ARBA" id="ARBA00004141"/>
    </source>
</evidence>
<dbReference type="Pfam" id="PF00001">
    <property type="entry name" value="7tm_1"/>
    <property type="match status" value="1"/>
</dbReference>
<feature type="transmembrane region" description="Helical" evidence="10">
    <location>
        <begin position="251"/>
        <end position="274"/>
    </location>
</feature>
<feature type="transmembrane region" description="Helical" evidence="10">
    <location>
        <begin position="122"/>
        <end position="146"/>
    </location>
</feature>
<dbReference type="PANTHER" id="PTHR24235:SF12">
    <property type="entry name" value="G-PROTEIN COUPLED RECEPTORS FAMILY 1 PROFILE DOMAIN-CONTAINING PROTEIN"/>
    <property type="match status" value="1"/>
</dbReference>
<name>A0A482XDX7_LAOST</name>
<dbReference type="PRINTS" id="PR00237">
    <property type="entry name" value="GPCRRHODOPSN"/>
</dbReference>
<dbReference type="InterPro" id="IPR000276">
    <property type="entry name" value="GPCR_Rhodpsn"/>
</dbReference>
<dbReference type="InterPro" id="IPR000611">
    <property type="entry name" value="NPY_rcpt"/>
</dbReference>
<evidence type="ECO:0000313" key="12">
    <source>
        <dbReference type="EMBL" id="RZF43740.1"/>
    </source>
</evidence>
<feature type="transmembrane region" description="Helical" evidence="10">
    <location>
        <begin position="166"/>
        <end position="185"/>
    </location>
</feature>
<organism evidence="12 13">
    <name type="scientific">Laodelphax striatellus</name>
    <name type="common">Small brown planthopper</name>
    <name type="synonym">Delphax striatella</name>
    <dbReference type="NCBI Taxonomy" id="195883"/>
    <lineage>
        <taxon>Eukaryota</taxon>
        <taxon>Metazoa</taxon>
        <taxon>Ecdysozoa</taxon>
        <taxon>Arthropoda</taxon>
        <taxon>Hexapoda</taxon>
        <taxon>Insecta</taxon>
        <taxon>Pterygota</taxon>
        <taxon>Neoptera</taxon>
        <taxon>Paraneoptera</taxon>
        <taxon>Hemiptera</taxon>
        <taxon>Auchenorrhyncha</taxon>
        <taxon>Fulgoroidea</taxon>
        <taxon>Delphacidae</taxon>
        <taxon>Criomorphinae</taxon>
        <taxon>Laodelphax</taxon>
    </lineage>
</organism>
<keyword evidence="7 9" id="KW-0675">Receptor</keyword>
<keyword evidence="6 10" id="KW-0472">Membrane</keyword>
<feature type="transmembrane region" description="Helical" evidence="10">
    <location>
        <begin position="197"/>
        <end position="222"/>
    </location>
</feature>
<evidence type="ECO:0000256" key="4">
    <source>
        <dbReference type="ARBA" id="ARBA00022989"/>
    </source>
</evidence>
<evidence type="ECO:0000256" key="3">
    <source>
        <dbReference type="ARBA" id="ARBA00022692"/>
    </source>
</evidence>
<proteinExistence type="inferred from homology"/>
<feature type="domain" description="G-protein coupled receptors family 1 profile" evidence="11">
    <location>
        <begin position="93"/>
        <end position="276"/>
    </location>
</feature>
<evidence type="ECO:0000256" key="10">
    <source>
        <dbReference type="SAM" id="Phobius"/>
    </source>
</evidence>
<accession>A0A482XDX7</accession>
<keyword evidence="8 9" id="KW-0807">Transducer</keyword>
<dbReference type="SMR" id="A0A482XDX7"/>
<dbReference type="InterPro" id="IPR017452">
    <property type="entry name" value="GPCR_Rhodpsn_7TM"/>
</dbReference>
<gene>
    <name evidence="12" type="ORF">LSTR_LSTR009163</name>
</gene>
<dbReference type="Gene3D" id="1.20.1070.10">
    <property type="entry name" value="Rhodopsin 7-helix transmembrane proteins"/>
    <property type="match status" value="1"/>
</dbReference>
<keyword evidence="3 9" id="KW-0812">Transmembrane</keyword>
<evidence type="ECO:0000256" key="6">
    <source>
        <dbReference type="ARBA" id="ARBA00023136"/>
    </source>
</evidence>
<feature type="transmembrane region" description="Helical" evidence="10">
    <location>
        <begin position="77"/>
        <end position="101"/>
    </location>
</feature>
<dbReference type="OrthoDB" id="9046662at2759"/>
<keyword evidence="4 10" id="KW-1133">Transmembrane helix</keyword>
<dbReference type="AlphaFoldDB" id="A0A482XDX7"/>
<reference evidence="12 13" key="1">
    <citation type="journal article" date="2017" name="Gigascience">
        <title>Genome sequence of the small brown planthopper, Laodelphax striatellus.</title>
        <authorList>
            <person name="Zhu J."/>
            <person name="Jiang F."/>
            <person name="Wang X."/>
            <person name="Yang P."/>
            <person name="Bao Y."/>
            <person name="Zhao W."/>
            <person name="Wang W."/>
            <person name="Lu H."/>
            <person name="Wang Q."/>
            <person name="Cui N."/>
            <person name="Li J."/>
            <person name="Chen X."/>
            <person name="Luo L."/>
            <person name="Yu J."/>
            <person name="Kang L."/>
            <person name="Cui F."/>
        </authorList>
    </citation>
    <scope>NUCLEOTIDE SEQUENCE [LARGE SCALE GENOMIC DNA]</scope>
    <source>
        <strain evidence="12">Lst14</strain>
    </source>
</reference>
<dbReference type="GO" id="GO:0004983">
    <property type="term" value="F:neuropeptide Y receptor activity"/>
    <property type="evidence" value="ECO:0007669"/>
    <property type="project" value="InterPro"/>
</dbReference>
<dbReference type="PRINTS" id="PR01012">
    <property type="entry name" value="NRPEPTIDEYR"/>
</dbReference>
<evidence type="ECO:0000256" key="2">
    <source>
        <dbReference type="ARBA" id="ARBA00010663"/>
    </source>
</evidence>
<dbReference type="GO" id="GO:0016020">
    <property type="term" value="C:membrane"/>
    <property type="evidence" value="ECO:0007669"/>
    <property type="project" value="UniProtKB-SubCell"/>
</dbReference>
<sequence>MDRFFHLVPPATKGNLVTMMVHSYYEINSSNAAATNLDLSTSSRNGEPLFNFSMQEAYRILKEHQNNERILYPGAEIALILTYSILMTSGVVSNALVCFVVGRQCARKRSSGAASPSPRNMYIVNLAVADIALCLVCMPFTLISLLKRRWTLGSMLCKLVPVLQGANISVSAGTIAAIALDRYFTIVRPRRSQACQGAVCSVASVISVVWGLSFVTMIPLLIFQEVETISYGELILYEACVEKWPSKTWQICYTGCLMLAQFLVPFLVLSIIHLKISTYLAVRVSTPPRDANSKRGCHILAMSSACTNPLLYGWLNTNFRRELASVLRLRGTDLDAQADGHDAKEAITRGGVAPNSVTVRAGDRRISLTFLTSLTASHRGASTTAPSVVHFHDAAKAS</sequence>
<dbReference type="PANTHER" id="PTHR24235">
    <property type="entry name" value="NEUROPEPTIDE Y RECEPTOR"/>
    <property type="match status" value="1"/>
</dbReference>
<dbReference type="Proteomes" id="UP000291343">
    <property type="component" value="Unassembled WGS sequence"/>
</dbReference>
<comment type="similarity">
    <text evidence="2 9">Belongs to the G-protein coupled receptor 1 family.</text>
</comment>
<evidence type="ECO:0000256" key="8">
    <source>
        <dbReference type="ARBA" id="ARBA00023224"/>
    </source>
</evidence>
<dbReference type="PROSITE" id="PS50262">
    <property type="entry name" value="G_PROTEIN_RECEP_F1_2"/>
    <property type="match status" value="1"/>
</dbReference>
<evidence type="ECO:0000259" key="11">
    <source>
        <dbReference type="PROSITE" id="PS50262"/>
    </source>
</evidence>
<dbReference type="SUPFAM" id="SSF81321">
    <property type="entry name" value="Family A G protein-coupled receptor-like"/>
    <property type="match status" value="1"/>
</dbReference>
<dbReference type="STRING" id="195883.A0A482XDX7"/>
<comment type="subcellular location">
    <subcellularLocation>
        <location evidence="1">Membrane</location>
        <topology evidence="1">Multi-pass membrane protein</topology>
    </subcellularLocation>
</comment>